<keyword evidence="8 13" id="KW-0798">TonB box</keyword>
<dbReference type="Gene3D" id="2.170.130.10">
    <property type="entry name" value="TonB-dependent receptor, plug domain"/>
    <property type="match status" value="1"/>
</dbReference>
<protein>
    <submittedName>
        <fullName evidence="17">TonB-dependent receptor</fullName>
    </submittedName>
</protein>
<evidence type="ECO:0000256" key="1">
    <source>
        <dbReference type="ARBA" id="ARBA00004571"/>
    </source>
</evidence>
<comment type="caution">
    <text evidence="17">The sequence shown here is derived from an EMBL/GenBank/DDBJ whole genome shotgun (WGS) entry which is preliminary data.</text>
</comment>
<evidence type="ECO:0000313" key="17">
    <source>
        <dbReference type="EMBL" id="MDO1534572.1"/>
    </source>
</evidence>
<keyword evidence="11 12" id="KW-0998">Cell outer membrane</keyword>
<evidence type="ECO:0000256" key="7">
    <source>
        <dbReference type="ARBA" id="ARBA00023065"/>
    </source>
</evidence>
<evidence type="ECO:0000256" key="9">
    <source>
        <dbReference type="ARBA" id="ARBA00023136"/>
    </source>
</evidence>
<dbReference type="PANTHER" id="PTHR30069:SF53">
    <property type="entry name" value="COLICIN I RECEPTOR-RELATED"/>
    <property type="match status" value="1"/>
</dbReference>
<evidence type="ECO:0000313" key="18">
    <source>
        <dbReference type="Proteomes" id="UP001169027"/>
    </source>
</evidence>
<keyword evidence="18" id="KW-1185">Reference proteome</keyword>
<comment type="subcellular location">
    <subcellularLocation>
        <location evidence="1 12">Cell outer membrane</location>
        <topology evidence="1 12">Multi-pass membrane protein</topology>
    </subcellularLocation>
</comment>
<evidence type="ECO:0000256" key="11">
    <source>
        <dbReference type="ARBA" id="ARBA00023237"/>
    </source>
</evidence>
<dbReference type="PANTHER" id="PTHR30069">
    <property type="entry name" value="TONB-DEPENDENT OUTER MEMBRANE RECEPTOR"/>
    <property type="match status" value="1"/>
</dbReference>
<gene>
    <name evidence="17" type="ORF">Q2T77_19970</name>
</gene>
<dbReference type="CDD" id="cd01347">
    <property type="entry name" value="ligand_gated_channel"/>
    <property type="match status" value="1"/>
</dbReference>
<keyword evidence="5 12" id="KW-0812">Transmembrane</keyword>
<feature type="domain" description="TonB-dependent receptor plug" evidence="16">
    <location>
        <begin position="68"/>
        <end position="169"/>
    </location>
</feature>
<proteinExistence type="inferred from homology"/>
<evidence type="ECO:0000256" key="3">
    <source>
        <dbReference type="ARBA" id="ARBA00022448"/>
    </source>
</evidence>
<keyword evidence="10 17" id="KW-0675">Receptor</keyword>
<feature type="domain" description="TonB-dependent receptor-like beta-barrel" evidence="15">
    <location>
        <begin position="190"/>
        <end position="600"/>
    </location>
</feature>
<dbReference type="Gene3D" id="2.40.170.20">
    <property type="entry name" value="TonB-dependent receptor, beta-barrel domain"/>
    <property type="match status" value="1"/>
</dbReference>
<evidence type="ECO:0000256" key="2">
    <source>
        <dbReference type="ARBA" id="ARBA00009810"/>
    </source>
</evidence>
<keyword evidence="6 14" id="KW-0732">Signal</keyword>
<comment type="similarity">
    <text evidence="2 12 13">Belongs to the TonB-dependent receptor family.</text>
</comment>
<evidence type="ECO:0000256" key="12">
    <source>
        <dbReference type="PROSITE-ProRule" id="PRU01360"/>
    </source>
</evidence>
<dbReference type="EMBL" id="JAUKVY010000014">
    <property type="protein sequence ID" value="MDO1534572.1"/>
    <property type="molecule type" value="Genomic_DNA"/>
</dbReference>
<evidence type="ECO:0000256" key="6">
    <source>
        <dbReference type="ARBA" id="ARBA00022729"/>
    </source>
</evidence>
<evidence type="ECO:0000259" key="16">
    <source>
        <dbReference type="Pfam" id="PF07715"/>
    </source>
</evidence>
<organism evidence="17 18">
    <name type="scientific">Variovorax ginsengisoli</name>
    <dbReference type="NCBI Taxonomy" id="363844"/>
    <lineage>
        <taxon>Bacteria</taxon>
        <taxon>Pseudomonadati</taxon>
        <taxon>Pseudomonadota</taxon>
        <taxon>Betaproteobacteria</taxon>
        <taxon>Burkholderiales</taxon>
        <taxon>Comamonadaceae</taxon>
        <taxon>Variovorax</taxon>
    </lineage>
</organism>
<keyword evidence="3 12" id="KW-0813">Transport</keyword>
<dbReference type="InterPro" id="IPR039426">
    <property type="entry name" value="TonB-dep_rcpt-like"/>
</dbReference>
<name>A0ABT8S8K7_9BURK</name>
<dbReference type="InterPro" id="IPR000531">
    <property type="entry name" value="Beta-barrel_TonB"/>
</dbReference>
<feature type="signal peptide" evidence="14">
    <location>
        <begin position="1"/>
        <end position="39"/>
    </location>
</feature>
<evidence type="ECO:0000256" key="5">
    <source>
        <dbReference type="ARBA" id="ARBA00022692"/>
    </source>
</evidence>
<evidence type="ECO:0000259" key="15">
    <source>
        <dbReference type="Pfam" id="PF00593"/>
    </source>
</evidence>
<dbReference type="Proteomes" id="UP001169027">
    <property type="component" value="Unassembled WGS sequence"/>
</dbReference>
<keyword evidence="7" id="KW-0406">Ion transport</keyword>
<dbReference type="InterPro" id="IPR036942">
    <property type="entry name" value="Beta-barrel_TonB_sf"/>
</dbReference>
<keyword evidence="9 12" id="KW-0472">Membrane</keyword>
<dbReference type="InterPro" id="IPR037066">
    <property type="entry name" value="Plug_dom_sf"/>
</dbReference>
<evidence type="ECO:0000256" key="10">
    <source>
        <dbReference type="ARBA" id="ARBA00023170"/>
    </source>
</evidence>
<evidence type="ECO:0000256" key="8">
    <source>
        <dbReference type="ARBA" id="ARBA00023077"/>
    </source>
</evidence>
<dbReference type="PROSITE" id="PS52016">
    <property type="entry name" value="TONB_DEPENDENT_REC_3"/>
    <property type="match status" value="1"/>
</dbReference>
<feature type="chain" id="PRO_5047099554" evidence="14">
    <location>
        <begin position="40"/>
        <end position="628"/>
    </location>
</feature>
<dbReference type="Pfam" id="PF00593">
    <property type="entry name" value="TonB_dep_Rec_b-barrel"/>
    <property type="match status" value="1"/>
</dbReference>
<reference evidence="17" key="1">
    <citation type="submission" date="2023-06" db="EMBL/GenBank/DDBJ databases">
        <authorList>
            <person name="Jiang Y."/>
            <person name="Liu Q."/>
        </authorList>
    </citation>
    <scope>NUCLEOTIDE SEQUENCE</scope>
    <source>
        <strain evidence="17">CGMCC 1.12090</strain>
    </source>
</reference>
<keyword evidence="4 12" id="KW-1134">Transmembrane beta strand</keyword>
<evidence type="ECO:0000256" key="4">
    <source>
        <dbReference type="ARBA" id="ARBA00022452"/>
    </source>
</evidence>
<sequence length="628" mass="67718">MKSVVSSACAIRSASPCPLPRAHAIALAIVSLTSLPNLASAQEAAAATLAETVVTATRAPARIDELVSDTVVIERAQIEQQASRTLPEILARMAGVQISANGGLGKGSSVYIRGAEARHTILLIDGVRYGSATLGTPVWDNIPVELIDRIEVVKGPGSALYGSDGVGGVVQIFTRKAAPGETVFNPRASTTIGSDSYKQITGGFSGGAGAATYSLDVTRTLVNSVSATNRNVQFGNFNPDRDPFSQTGANASFGYQFTPDWKFDAGMLYADGLNHYDDGPGRDTRGTLRTQTGYAGVNGRVLSNWTTQLRYSRSDDDTRAIVAAPFNLPGLFNTTQDQYLWQNDIATPIGTVVAGLERLEQKVKSDTAYTVTERTIDAGFVGLNGNSGPHSWQLNARHDSNSQFGDDDTWYAGYAYRITPNWRVSISQGTSFVAPSFNQLYYPGFGNPALKPEEGKNTDIGITWTEGAHTVKLVGYDNKIQGFITNTTLPQNIPEARITGGTLSYDGQFDAVGLHASYDSLDPRNEISGKQLPRRAQNQATLAIDYTTGPWKLGASALSVGSRFDDTANTRKLGAYTTIDLYVDYRFAKDWSVQGRITNLTDEHYETAYGYNQAGIGAYLTVRWQPKQ</sequence>
<dbReference type="SUPFAM" id="SSF56935">
    <property type="entry name" value="Porins"/>
    <property type="match status" value="1"/>
</dbReference>
<accession>A0ABT8S8K7</accession>
<evidence type="ECO:0000256" key="13">
    <source>
        <dbReference type="RuleBase" id="RU003357"/>
    </source>
</evidence>
<dbReference type="InterPro" id="IPR012910">
    <property type="entry name" value="Plug_dom"/>
</dbReference>
<dbReference type="RefSeq" id="WP_286531651.1">
    <property type="nucleotide sequence ID" value="NZ_JAUJZH010000014.1"/>
</dbReference>
<evidence type="ECO:0000256" key="14">
    <source>
        <dbReference type="SAM" id="SignalP"/>
    </source>
</evidence>
<dbReference type="Pfam" id="PF07715">
    <property type="entry name" value="Plug"/>
    <property type="match status" value="1"/>
</dbReference>